<feature type="transmembrane region" description="Helical" evidence="5">
    <location>
        <begin position="26"/>
        <end position="46"/>
    </location>
</feature>
<comment type="caution">
    <text evidence="7">The sequence shown here is derived from an EMBL/GenBank/DDBJ whole genome shotgun (WGS) entry which is preliminary data.</text>
</comment>
<dbReference type="PANTHER" id="PTHR11814">
    <property type="entry name" value="SULFATE TRANSPORTER"/>
    <property type="match status" value="1"/>
</dbReference>
<protein>
    <submittedName>
        <fullName evidence="7">High affinity sulfate transporter 1</fullName>
    </submittedName>
</protein>
<feature type="transmembrane region" description="Helical" evidence="5">
    <location>
        <begin position="246"/>
        <end position="265"/>
    </location>
</feature>
<dbReference type="GO" id="GO:0016020">
    <property type="term" value="C:membrane"/>
    <property type="evidence" value="ECO:0007669"/>
    <property type="project" value="UniProtKB-SubCell"/>
</dbReference>
<dbReference type="InterPro" id="IPR011547">
    <property type="entry name" value="SLC26A/SulP_dom"/>
</dbReference>
<feature type="transmembrane region" description="Helical" evidence="5">
    <location>
        <begin position="352"/>
        <end position="370"/>
    </location>
</feature>
<dbReference type="GO" id="GO:0055085">
    <property type="term" value="P:transmembrane transport"/>
    <property type="evidence" value="ECO:0007669"/>
    <property type="project" value="InterPro"/>
</dbReference>
<feature type="domain" description="STAS" evidence="6">
    <location>
        <begin position="437"/>
        <end position="552"/>
    </location>
</feature>
<feature type="transmembrane region" description="Helical" evidence="5">
    <location>
        <begin position="179"/>
        <end position="197"/>
    </location>
</feature>
<dbReference type="CDD" id="cd07042">
    <property type="entry name" value="STAS_SulP_like_sulfate_transporter"/>
    <property type="match status" value="1"/>
</dbReference>
<organism evidence="7 8">
    <name type="scientific">Georgenia muralis</name>
    <dbReference type="NCBI Taxonomy" id="154117"/>
    <lineage>
        <taxon>Bacteria</taxon>
        <taxon>Bacillati</taxon>
        <taxon>Actinomycetota</taxon>
        <taxon>Actinomycetes</taxon>
        <taxon>Micrococcales</taxon>
        <taxon>Bogoriellaceae</taxon>
        <taxon>Georgenia</taxon>
    </lineage>
</organism>
<dbReference type="InterPro" id="IPR036513">
    <property type="entry name" value="STAS_dom_sf"/>
</dbReference>
<feature type="transmembrane region" description="Helical" evidence="5">
    <location>
        <begin position="52"/>
        <end position="69"/>
    </location>
</feature>
<dbReference type="RefSeq" id="WP_123918974.1">
    <property type="nucleotide sequence ID" value="NZ_RKRA01000001.1"/>
</dbReference>
<dbReference type="EMBL" id="RKRA01000001">
    <property type="protein sequence ID" value="RPF28622.1"/>
    <property type="molecule type" value="Genomic_DNA"/>
</dbReference>
<dbReference type="SUPFAM" id="SSF52091">
    <property type="entry name" value="SpoIIaa-like"/>
    <property type="match status" value="1"/>
</dbReference>
<evidence type="ECO:0000259" key="6">
    <source>
        <dbReference type="PROSITE" id="PS50801"/>
    </source>
</evidence>
<keyword evidence="8" id="KW-1185">Reference proteome</keyword>
<sequence>MARLEGPEPGIVTLRRYRRSWWRGDVLAGITVTAYLVPQVMAYATLAGLPPVAGLWTIVPSMAVYAFLGSSRQLSVGPESTTALMVAVTVGPLADGDAGRYAGLAATLALLVGALALVARVLRLGVVADVVSRPVLIGYMAGVAALMITGQLEKVTGVPVPDGTIVAQLAAFAANLRDVEPVTTAVATGALVLLLVFRRTAPRLPGPLLVVLLATALVAVGGDLGVDVVGAIPAGLPSPTVPPLDLGTLGLLVVPALGVLVVAYTDNILTARAFATRGGYRIDPDAELLALGSVNVVAGLVQGFPVSSSGSRTAIGAAAGSRTQVFSLVAVVSVLLVLVFGRPVLAGFPDAALGALIVFAALQLVDVPGFRQLASFRRSELALALLTLAAVVVLGILEGVLLAVALSLAEMLLRVGRPHDAILGRVPGLAGMHDVDDYPTARTIPGLVVYRYDSPLFFANAEDFRRRALRAVDDDPGPVRWFLLNAEANVEVDLTALDALESLRDELHGRGVVVALARVKQDLYSELDAYGLVEAVGRDHIFATLPTAVDAYERWAAGRAPGSDEPAAG</sequence>
<keyword evidence="3 5" id="KW-1133">Transmembrane helix</keyword>
<accession>A0A3N4ZT19</accession>
<dbReference type="Pfam" id="PF00916">
    <property type="entry name" value="Sulfate_transp"/>
    <property type="match status" value="1"/>
</dbReference>
<name>A0A3N4ZT19_9MICO</name>
<evidence type="ECO:0000256" key="1">
    <source>
        <dbReference type="ARBA" id="ARBA00004141"/>
    </source>
</evidence>
<feature type="transmembrane region" description="Helical" evidence="5">
    <location>
        <begin position="100"/>
        <end position="122"/>
    </location>
</feature>
<feature type="transmembrane region" description="Helical" evidence="5">
    <location>
        <begin position="76"/>
        <end position="94"/>
    </location>
</feature>
<dbReference type="AlphaFoldDB" id="A0A3N4ZT19"/>
<dbReference type="InterPro" id="IPR002645">
    <property type="entry name" value="STAS_dom"/>
</dbReference>
<evidence type="ECO:0000256" key="5">
    <source>
        <dbReference type="SAM" id="Phobius"/>
    </source>
</evidence>
<dbReference type="PROSITE" id="PS50801">
    <property type="entry name" value="STAS"/>
    <property type="match status" value="1"/>
</dbReference>
<evidence type="ECO:0000313" key="8">
    <source>
        <dbReference type="Proteomes" id="UP000280726"/>
    </source>
</evidence>
<feature type="transmembrane region" description="Helical" evidence="5">
    <location>
        <begin position="134"/>
        <end position="152"/>
    </location>
</feature>
<keyword evidence="4 5" id="KW-0472">Membrane</keyword>
<feature type="transmembrane region" description="Helical" evidence="5">
    <location>
        <begin position="382"/>
        <end position="409"/>
    </location>
</feature>
<evidence type="ECO:0000256" key="2">
    <source>
        <dbReference type="ARBA" id="ARBA00022692"/>
    </source>
</evidence>
<dbReference type="Proteomes" id="UP000280726">
    <property type="component" value="Unassembled WGS sequence"/>
</dbReference>
<reference evidence="7 8" key="1">
    <citation type="submission" date="2018-11" db="EMBL/GenBank/DDBJ databases">
        <title>Sequencing the genomes of 1000 actinobacteria strains.</title>
        <authorList>
            <person name="Klenk H.-P."/>
        </authorList>
    </citation>
    <scope>NUCLEOTIDE SEQUENCE [LARGE SCALE GENOMIC DNA]</scope>
    <source>
        <strain evidence="7 8">DSM 14418</strain>
    </source>
</reference>
<evidence type="ECO:0000256" key="3">
    <source>
        <dbReference type="ARBA" id="ARBA00022989"/>
    </source>
</evidence>
<dbReference type="InterPro" id="IPR001902">
    <property type="entry name" value="SLC26A/SulP_fam"/>
</dbReference>
<dbReference type="NCBIfam" id="TIGR00815">
    <property type="entry name" value="sulP"/>
    <property type="match status" value="1"/>
</dbReference>
<keyword evidence="2 5" id="KW-0812">Transmembrane</keyword>
<feature type="transmembrane region" description="Helical" evidence="5">
    <location>
        <begin position="209"/>
        <end position="234"/>
    </location>
</feature>
<comment type="subcellular location">
    <subcellularLocation>
        <location evidence="1">Membrane</location>
        <topology evidence="1">Multi-pass membrane protein</topology>
    </subcellularLocation>
</comment>
<dbReference type="Gene3D" id="3.30.750.24">
    <property type="entry name" value="STAS domain"/>
    <property type="match status" value="1"/>
</dbReference>
<dbReference type="OrthoDB" id="9769739at2"/>
<feature type="transmembrane region" description="Helical" evidence="5">
    <location>
        <begin position="325"/>
        <end position="345"/>
    </location>
</feature>
<proteinExistence type="predicted"/>
<gene>
    <name evidence="7" type="ORF">EDD32_3160</name>
</gene>
<dbReference type="Pfam" id="PF01740">
    <property type="entry name" value="STAS"/>
    <property type="match status" value="1"/>
</dbReference>
<evidence type="ECO:0000256" key="4">
    <source>
        <dbReference type="ARBA" id="ARBA00023136"/>
    </source>
</evidence>
<evidence type="ECO:0000313" key="7">
    <source>
        <dbReference type="EMBL" id="RPF28622.1"/>
    </source>
</evidence>